<dbReference type="EMBL" id="AP019866">
    <property type="protein sequence ID" value="BBM96705.1"/>
    <property type="molecule type" value="Genomic_DNA"/>
</dbReference>
<proteinExistence type="predicted"/>
<organism evidence="1 2">
    <name type="scientific">Marchantia polymorpha subsp. ruderalis</name>
    <dbReference type="NCBI Taxonomy" id="1480154"/>
    <lineage>
        <taxon>Eukaryota</taxon>
        <taxon>Viridiplantae</taxon>
        <taxon>Streptophyta</taxon>
        <taxon>Embryophyta</taxon>
        <taxon>Marchantiophyta</taxon>
        <taxon>Marchantiopsida</taxon>
        <taxon>Marchantiidae</taxon>
        <taxon>Marchantiales</taxon>
        <taxon>Marchantiaceae</taxon>
        <taxon>Marchantia</taxon>
    </lineage>
</organism>
<dbReference type="Pfam" id="PF06521">
    <property type="entry name" value="PAR1"/>
    <property type="match status" value="1"/>
</dbReference>
<dbReference type="Proteomes" id="UP001162541">
    <property type="component" value="Chromosome 1"/>
</dbReference>
<gene>
    <name evidence="1" type="ORF">Mp_1g00040</name>
</gene>
<name>A0AAF6AJT5_MARPO</name>
<reference evidence="2" key="1">
    <citation type="journal article" date="2020" name="Curr. Biol.">
        <title>Chromatin organization in early land plants reveals an ancestral association between H3K27me3, transposons, and constitutive heterochromatin.</title>
        <authorList>
            <person name="Montgomery S.A."/>
            <person name="Tanizawa Y."/>
            <person name="Galik B."/>
            <person name="Wang N."/>
            <person name="Ito T."/>
            <person name="Mochizuki T."/>
            <person name="Akimcheva S."/>
            <person name="Bowman J.L."/>
            <person name="Cognat V."/>
            <person name="Marechal-Drouard L."/>
            <person name="Ekker H."/>
            <person name="Hong S.F."/>
            <person name="Kohchi T."/>
            <person name="Lin S.S."/>
            <person name="Liu L.D."/>
            <person name="Nakamura Y."/>
            <person name="Valeeva L.R."/>
            <person name="Shakirov E.V."/>
            <person name="Shippen D.E."/>
            <person name="Wei W.L."/>
            <person name="Yagura M."/>
            <person name="Yamaoka S."/>
            <person name="Yamato K.T."/>
            <person name="Liu C."/>
            <person name="Berger F."/>
        </authorList>
    </citation>
    <scope>NUCLEOTIDE SEQUENCE [LARGE SCALE GENOMIC DNA]</scope>
    <source>
        <strain evidence="2">Tak-1</strain>
    </source>
</reference>
<dbReference type="InterPro" id="IPR009489">
    <property type="entry name" value="PAR1"/>
</dbReference>
<protein>
    <submittedName>
        <fullName evidence="1">Uncharacterized protein</fullName>
    </submittedName>
</protein>
<accession>A0AAF6AJT5</accession>
<sequence length="244" mass="28398">MYFSEPGYVGPCSRHEKYKSKKTLFEIPKFDLQKPKHEKLGYKKRKPEHLKFELPKHDAFEYKKPKFEVPKHKKPRIVVPKFEKQKHKRPKFDLPKFDFLKFDLPKHLLQWLHHRAFLEPSALLLLPSAHPQIHDDTTPQSASALPFTSRSNGYMCVLETILANDTYICQTSAITVGEDSPVEDIETDHCICSVRRRKYDCGLLHGRVLHAPASRPSYARLDCRDRCVNLADLLKLDSAHDNNE</sequence>
<dbReference type="AlphaFoldDB" id="A0AAF6AJT5"/>
<evidence type="ECO:0000313" key="2">
    <source>
        <dbReference type="Proteomes" id="UP001162541"/>
    </source>
</evidence>
<evidence type="ECO:0000313" key="1">
    <source>
        <dbReference type="EMBL" id="BBM96705.1"/>
    </source>
</evidence>